<evidence type="ECO:0000313" key="4">
    <source>
        <dbReference type="Proteomes" id="UP000070184"/>
    </source>
</evidence>
<evidence type="ECO:0000259" key="1">
    <source>
        <dbReference type="Pfam" id="PF07726"/>
    </source>
</evidence>
<organism evidence="3 4">
    <name type="scientific">candidate division MSBL1 archaeon SCGC-AAA259B11</name>
    <dbReference type="NCBI Taxonomy" id="1698260"/>
    <lineage>
        <taxon>Archaea</taxon>
        <taxon>Methanobacteriati</taxon>
        <taxon>Methanobacteriota</taxon>
        <taxon>candidate division MSBL1</taxon>
    </lineage>
</organism>
<dbReference type="Gene3D" id="1.10.8.80">
    <property type="entry name" value="Magnesium chelatase subunit I, C-Terminal domain"/>
    <property type="match status" value="1"/>
</dbReference>
<dbReference type="PIRSF" id="PIRSF002849">
    <property type="entry name" value="AAA_ATPase_chaperone_MoxR_prd"/>
    <property type="match status" value="1"/>
</dbReference>
<sequence>MQIEEFKKNCEEIVKAIGNIFVGDEPALRKILCASLVNGHVLFEDYPGLGKTLLTKIFAKVIGCNWKRIQFTPDLLPADIIGTRVWLSKKSEFSLEKGPIFTNVLLADEINRATPKTQSALLESMEERQVTIEGTLHRLESPFFVIATQNPLEMEGTYPLPEAQIDRFLIKLSLGYVDSIEEETKILKRRIEWKTDDPAEDIESVVTQKTFKKMQKEVENSVFVHENILNYITEIVRKTRTHSKVEVGASPRGGLALLKLSRAMALSRGRDFVTPDDVKDFAYDALTHRIILTSEQMLEGVDSEKIVEEAISEVKAPKEYKPG</sequence>
<evidence type="ECO:0000259" key="2">
    <source>
        <dbReference type="Pfam" id="PF17863"/>
    </source>
</evidence>
<keyword evidence="4" id="KW-1185">Reference proteome</keyword>
<dbReference type="PANTHER" id="PTHR42759">
    <property type="entry name" value="MOXR FAMILY PROTEIN"/>
    <property type="match status" value="1"/>
</dbReference>
<dbReference type="GO" id="GO:0005524">
    <property type="term" value="F:ATP binding"/>
    <property type="evidence" value="ECO:0007669"/>
    <property type="project" value="InterPro"/>
</dbReference>
<dbReference type="Pfam" id="PF07726">
    <property type="entry name" value="AAA_3"/>
    <property type="match status" value="1"/>
</dbReference>
<feature type="domain" description="ATPase AAA-3" evidence="1">
    <location>
        <begin position="40"/>
        <end position="170"/>
    </location>
</feature>
<dbReference type="InterPro" id="IPR050764">
    <property type="entry name" value="CbbQ/NirQ/NorQ/GpvN"/>
</dbReference>
<proteinExistence type="predicted"/>
<dbReference type="CDD" id="cd00009">
    <property type="entry name" value="AAA"/>
    <property type="match status" value="1"/>
</dbReference>
<dbReference type="Pfam" id="PF17863">
    <property type="entry name" value="AAA_lid_2"/>
    <property type="match status" value="1"/>
</dbReference>
<protein>
    <submittedName>
        <fullName evidence="3">Magnesium chelatase</fullName>
    </submittedName>
</protein>
<dbReference type="Gene3D" id="3.40.50.300">
    <property type="entry name" value="P-loop containing nucleotide triphosphate hydrolases"/>
    <property type="match status" value="1"/>
</dbReference>
<reference evidence="3 4" key="1">
    <citation type="journal article" date="2016" name="Sci. Rep.">
        <title>Metabolic traits of an uncultured archaeal lineage -MSBL1- from brine pools of the Red Sea.</title>
        <authorList>
            <person name="Mwirichia R."/>
            <person name="Alam I."/>
            <person name="Rashid M."/>
            <person name="Vinu M."/>
            <person name="Ba-Alawi W."/>
            <person name="Anthony Kamau A."/>
            <person name="Kamanda Ngugi D."/>
            <person name="Goker M."/>
            <person name="Klenk H.P."/>
            <person name="Bajic V."/>
            <person name="Stingl U."/>
        </authorList>
    </citation>
    <scope>NUCLEOTIDE SEQUENCE [LARGE SCALE GENOMIC DNA]</scope>
    <source>
        <strain evidence="3">SCGC-AAA259B11</strain>
    </source>
</reference>
<comment type="caution">
    <text evidence="3">The sequence shown here is derived from an EMBL/GenBank/DDBJ whole genome shotgun (WGS) entry which is preliminary data.</text>
</comment>
<dbReference type="InterPro" id="IPR027417">
    <property type="entry name" value="P-loop_NTPase"/>
</dbReference>
<dbReference type="Proteomes" id="UP000070184">
    <property type="component" value="Unassembled WGS sequence"/>
</dbReference>
<dbReference type="EMBL" id="LHXK01000077">
    <property type="protein sequence ID" value="KXA88820.1"/>
    <property type="molecule type" value="Genomic_DNA"/>
</dbReference>
<gene>
    <name evidence="3" type="ORF">AKJ61_04130</name>
</gene>
<name>A0A133U3Q9_9EURY</name>
<dbReference type="InterPro" id="IPR011703">
    <property type="entry name" value="ATPase_AAA-3"/>
</dbReference>
<dbReference type="PATRIC" id="fig|1698260.3.peg.1046"/>
<dbReference type="GO" id="GO:0016887">
    <property type="term" value="F:ATP hydrolysis activity"/>
    <property type="evidence" value="ECO:0007669"/>
    <property type="project" value="InterPro"/>
</dbReference>
<dbReference type="AlphaFoldDB" id="A0A133U3Q9"/>
<dbReference type="PANTHER" id="PTHR42759:SF1">
    <property type="entry name" value="MAGNESIUM-CHELATASE SUBUNIT CHLD"/>
    <property type="match status" value="1"/>
</dbReference>
<evidence type="ECO:0000313" key="3">
    <source>
        <dbReference type="EMBL" id="KXA88820.1"/>
    </source>
</evidence>
<dbReference type="InterPro" id="IPR041628">
    <property type="entry name" value="ChlI/MoxR_AAA_lid"/>
</dbReference>
<accession>A0A133U3Q9</accession>
<feature type="domain" description="ChlI/MoxR AAA lid" evidence="2">
    <location>
        <begin position="237"/>
        <end position="309"/>
    </location>
</feature>
<dbReference type="SUPFAM" id="SSF52540">
    <property type="entry name" value="P-loop containing nucleoside triphosphate hydrolases"/>
    <property type="match status" value="1"/>
</dbReference>